<protein>
    <submittedName>
        <fullName evidence="2">Uncharacterized protein</fullName>
    </submittedName>
</protein>
<comment type="caution">
    <text evidence="2">The sequence shown here is derived from an EMBL/GenBank/DDBJ whole genome shotgun (WGS) entry which is preliminary data.</text>
</comment>
<evidence type="ECO:0000256" key="1">
    <source>
        <dbReference type="SAM" id="SignalP"/>
    </source>
</evidence>
<name>A0A4S3ZX37_9FLAO</name>
<proteinExistence type="predicted"/>
<reference evidence="2 3" key="1">
    <citation type="submission" date="2019-04" db="EMBL/GenBank/DDBJ databases">
        <title>Flavobacterium sp. nov. isolated from construction timber.</title>
        <authorList>
            <person name="Lin S.-Y."/>
            <person name="Chang C.-T."/>
            <person name="Young C.-C."/>
        </authorList>
    </citation>
    <scope>NUCLEOTIDE SEQUENCE [LARGE SCALE GENOMIC DNA]</scope>
    <source>
        <strain evidence="2 3">CC-CTC003</strain>
    </source>
</reference>
<sequence>MKQKLVIIGLLLGSITSSNAQLLGKIRNTANQANNAVETAKKAEEVVNTGEKVAKKVKNKGGASSGTSSLKLDWNMYKQTPAVTFNSLLYGTSIGTGGLTRFSGYTATFVPNKTTSGATVNTVHDQAEFLKIKVYKGDQYITYFEYDGFQQFDDGKKIKYNTPDSRYKRDGEWVGGTEIDVQKWGTGDYRLDFIAGDKMFYSFNFEIQKLTNSDPYATMNEMYVTRGPWNDYAYMNYDESGNLVFGYYLNHEEFKPDPANSRKTNKSVKWSVKVLKDNKPFAQQYGTGAPNVAQVEQAKWNEYRCALKLVDKPGEFKFANLTDGAYKVELSIEGEAKPRKYSFAVKDKRIVQSPEQDRTKNTDPTRLIEGWNDYFWMKLEK</sequence>
<keyword evidence="1" id="KW-0732">Signal</keyword>
<dbReference type="EMBL" id="SSNZ01000003">
    <property type="protein sequence ID" value="THF50419.1"/>
    <property type="molecule type" value="Genomic_DNA"/>
</dbReference>
<evidence type="ECO:0000313" key="2">
    <source>
        <dbReference type="EMBL" id="THF50419.1"/>
    </source>
</evidence>
<dbReference type="RefSeq" id="WP_136402965.1">
    <property type="nucleotide sequence ID" value="NZ_SSNZ01000003.1"/>
</dbReference>
<accession>A0A4S3ZX37</accession>
<dbReference type="Proteomes" id="UP000307507">
    <property type="component" value="Unassembled WGS sequence"/>
</dbReference>
<keyword evidence="3" id="KW-1185">Reference proteome</keyword>
<feature type="signal peptide" evidence="1">
    <location>
        <begin position="1"/>
        <end position="20"/>
    </location>
</feature>
<feature type="chain" id="PRO_5020387358" evidence="1">
    <location>
        <begin position="21"/>
        <end position="381"/>
    </location>
</feature>
<dbReference type="AlphaFoldDB" id="A0A4S3ZX37"/>
<evidence type="ECO:0000313" key="3">
    <source>
        <dbReference type="Proteomes" id="UP000307507"/>
    </source>
</evidence>
<dbReference type="OrthoDB" id="1322096at2"/>
<gene>
    <name evidence="2" type="ORF">E6C50_09320</name>
</gene>
<organism evidence="2 3">
    <name type="scientific">Flavobacterium supellecticarium</name>
    <dbReference type="NCBI Taxonomy" id="2565924"/>
    <lineage>
        <taxon>Bacteria</taxon>
        <taxon>Pseudomonadati</taxon>
        <taxon>Bacteroidota</taxon>
        <taxon>Flavobacteriia</taxon>
        <taxon>Flavobacteriales</taxon>
        <taxon>Flavobacteriaceae</taxon>
        <taxon>Flavobacterium</taxon>
    </lineage>
</organism>